<reference evidence="1 2" key="1">
    <citation type="submission" date="2018-11" db="EMBL/GenBank/DDBJ databases">
        <authorList>
            <consortium name="Pathogen Informatics"/>
        </authorList>
    </citation>
    <scope>NUCLEOTIDE SEQUENCE [LARGE SCALE GENOMIC DNA]</scope>
</reference>
<evidence type="ECO:0000313" key="2">
    <source>
        <dbReference type="Proteomes" id="UP000281553"/>
    </source>
</evidence>
<dbReference type="Proteomes" id="UP000281553">
    <property type="component" value="Unassembled WGS sequence"/>
</dbReference>
<organism evidence="1 2">
    <name type="scientific">Dibothriocephalus latus</name>
    <name type="common">Fish tapeworm</name>
    <name type="synonym">Diphyllobothrium latum</name>
    <dbReference type="NCBI Taxonomy" id="60516"/>
    <lineage>
        <taxon>Eukaryota</taxon>
        <taxon>Metazoa</taxon>
        <taxon>Spiralia</taxon>
        <taxon>Lophotrochozoa</taxon>
        <taxon>Platyhelminthes</taxon>
        <taxon>Cestoda</taxon>
        <taxon>Eucestoda</taxon>
        <taxon>Diphyllobothriidea</taxon>
        <taxon>Diphyllobothriidae</taxon>
        <taxon>Dibothriocephalus</taxon>
    </lineage>
</organism>
<sequence>MVRFETRNADDLKTEFLGCAPKMKAETLKSIDEACQQLNELVAAIDRLGGLDNLQVSSWAAL</sequence>
<protein>
    <submittedName>
        <fullName evidence="1">Uncharacterized protein</fullName>
    </submittedName>
</protein>
<evidence type="ECO:0000313" key="1">
    <source>
        <dbReference type="EMBL" id="VDN42220.1"/>
    </source>
</evidence>
<keyword evidence="2" id="KW-1185">Reference proteome</keyword>
<dbReference type="EMBL" id="UYRU01103991">
    <property type="protein sequence ID" value="VDN42220.1"/>
    <property type="molecule type" value="Genomic_DNA"/>
</dbReference>
<dbReference type="AlphaFoldDB" id="A0A3P7NNM6"/>
<gene>
    <name evidence="1" type="ORF">DILT_LOCUS18768</name>
</gene>
<name>A0A3P7NNM6_DIBLA</name>
<proteinExistence type="predicted"/>
<accession>A0A3P7NNM6</accession>